<keyword evidence="2 6" id="KW-0489">Methyltransferase</keyword>
<evidence type="ECO:0000313" key="8">
    <source>
        <dbReference type="EMBL" id="GAA3371889.1"/>
    </source>
</evidence>
<keyword evidence="5" id="KW-0680">Restriction system</keyword>
<accession>A0ABP6SA27</accession>
<dbReference type="SUPFAM" id="SSF53335">
    <property type="entry name" value="S-adenosyl-L-methionine-dependent methyltransferases"/>
    <property type="match status" value="1"/>
</dbReference>
<dbReference type="PANTHER" id="PTHR10629:SF52">
    <property type="entry name" value="DNA (CYTOSINE-5)-METHYLTRANSFERASE 1"/>
    <property type="match status" value="1"/>
</dbReference>
<dbReference type="InterPro" id="IPR050390">
    <property type="entry name" value="C5-Methyltransferase"/>
</dbReference>
<dbReference type="Gene3D" id="3.40.50.150">
    <property type="entry name" value="Vaccinia Virus protein VP39"/>
    <property type="match status" value="1"/>
</dbReference>
<keyword evidence="3 6" id="KW-0808">Transferase</keyword>
<evidence type="ECO:0000256" key="7">
    <source>
        <dbReference type="SAM" id="MobiDB-lite"/>
    </source>
</evidence>
<dbReference type="EMBL" id="BAAAYL010000001">
    <property type="protein sequence ID" value="GAA3371889.1"/>
    <property type="molecule type" value="Genomic_DNA"/>
</dbReference>
<organism evidence="8 9">
    <name type="scientific">Streptomyces sannanensis</name>
    <dbReference type="NCBI Taxonomy" id="285536"/>
    <lineage>
        <taxon>Bacteria</taxon>
        <taxon>Bacillati</taxon>
        <taxon>Actinomycetota</taxon>
        <taxon>Actinomycetes</taxon>
        <taxon>Kitasatosporales</taxon>
        <taxon>Streptomycetaceae</taxon>
        <taxon>Streptomyces</taxon>
    </lineage>
</organism>
<feature type="region of interest" description="Disordered" evidence="7">
    <location>
        <begin position="261"/>
        <end position="284"/>
    </location>
</feature>
<dbReference type="InterPro" id="IPR029063">
    <property type="entry name" value="SAM-dependent_MTases_sf"/>
</dbReference>
<dbReference type="PRINTS" id="PR00105">
    <property type="entry name" value="C5METTRFRASE"/>
</dbReference>
<evidence type="ECO:0000256" key="2">
    <source>
        <dbReference type="ARBA" id="ARBA00022603"/>
    </source>
</evidence>
<dbReference type="EC" id="2.1.1.37" evidence="1"/>
<evidence type="ECO:0000313" key="9">
    <source>
        <dbReference type="Proteomes" id="UP001499990"/>
    </source>
</evidence>
<keyword evidence="9" id="KW-1185">Reference proteome</keyword>
<evidence type="ECO:0000256" key="3">
    <source>
        <dbReference type="ARBA" id="ARBA00022679"/>
    </source>
</evidence>
<comment type="similarity">
    <text evidence="6">Belongs to the class I-like SAM-binding methyltransferase superfamily. C5-methyltransferase family.</text>
</comment>
<feature type="region of interest" description="Disordered" evidence="7">
    <location>
        <begin position="211"/>
        <end position="234"/>
    </location>
</feature>
<protein>
    <recommendedName>
        <fullName evidence="1">DNA (cytosine-5-)-methyltransferase</fullName>
        <ecNumber evidence="1">2.1.1.37</ecNumber>
    </recommendedName>
</protein>
<dbReference type="Proteomes" id="UP001499990">
    <property type="component" value="Unassembled WGS sequence"/>
</dbReference>
<dbReference type="PANTHER" id="PTHR10629">
    <property type="entry name" value="CYTOSINE-SPECIFIC METHYLTRANSFERASE"/>
    <property type="match status" value="1"/>
</dbReference>
<dbReference type="Pfam" id="PF00145">
    <property type="entry name" value="DNA_methylase"/>
    <property type="match status" value="2"/>
</dbReference>
<dbReference type="InterPro" id="IPR001525">
    <property type="entry name" value="C5_MeTfrase"/>
</dbReference>
<sequence length="368" mass="40242">MPAPFKIIDLFAGPGGLDVAAQALGVPVVVGIEWDDDACATRTAAGLPTKNGDVRDFKPSDFEDANVLAGGPPCQTFTVAGNGEGRAALDQVLEFANRYAAVQPGRHDEEFAAIRDDLKQLSDERTGLVLEPLRWALEALIDGRPYQAIVLEQVRAVLPVWQAFGEILKSKGYTVADPEILHTEEFGVPQTRRRAILIARWAGDGAKIEEAPEIPEPSHRRYRKGANRNSGNSSRLPWVTMREALGRTDCFEVVSNYGTGGNPKARGRRRYDEPSATVTGKGSRNKLDWRGRDLGVFSLAELGVLQTFPRDYPWRRENGDDVDAPGARSVIAQQIGNAVPPRLGIHVLASALGLHEELEAAIKLQYDY</sequence>
<dbReference type="PROSITE" id="PS51679">
    <property type="entry name" value="SAM_MT_C5"/>
    <property type="match status" value="1"/>
</dbReference>
<evidence type="ECO:0000256" key="5">
    <source>
        <dbReference type="ARBA" id="ARBA00022747"/>
    </source>
</evidence>
<gene>
    <name evidence="8" type="ORF">GCM10020367_24540</name>
</gene>
<evidence type="ECO:0000256" key="6">
    <source>
        <dbReference type="PROSITE-ProRule" id="PRU01016"/>
    </source>
</evidence>
<reference evidence="9" key="1">
    <citation type="journal article" date="2019" name="Int. J. Syst. Evol. Microbiol.">
        <title>The Global Catalogue of Microorganisms (GCM) 10K type strain sequencing project: providing services to taxonomists for standard genome sequencing and annotation.</title>
        <authorList>
            <consortium name="The Broad Institute Genomics Platform"/>
            <consortium name="The Broad Institute Genome Sequencing Center for Infectious Disease"/>
            <person name="Wu L."/>
            <person name="Ma J."/>
        </authorList>
    </citation>
    <scope>NUCLEOTIDE SEQUENCE [LARGE SCALE GENOMIC DNA]</scope>
    <source>
        <strain evidence="9">JCM 9651</strain>
    </source>
</reference>
<keyword evidence="4 6" id="KW-0949">S-adenosyl-L-methionine</keyword>
<evidence type="ECO:0000256" key="4">
    <source>
        <dbReference type="ARBA" id="ARBA00022691"/>
    </source>
</evidence>
<evidence type="ECO:0000256" key="1">
    <source>
        <dbReference type="ARBA" id="ARBA00011975"/>
    </source>
</evidence>
<feature type="active site" evidence="6">
    <location>
        <position position="74"/>
    </location>
</feature>
<name>A0ABP6SA27_9ACTN</name>
<proteinExistence type="inferred from homology"/>
<comment type="caution">
    <text evidence="8">The sequence shown here is derived from an EMBL/GenBank/DDBJ whole genome shotgun (WGS) entry which is preliminary data.</text>
</comment>
<dbReference type="RefSeq" id="WP_345036523.1">
    <property type="nucleotide sequence ID" value="NZ_BAAAYL010000001.1"/>
</dbReference>